<evidence type="ECO:0000313" key="3">
    <source>
        <dbReference type="Proteomes" id="UP001281761"/>
    </source>
</evidence>
<reference evidence="2 3" key="1">
    <citation type="journal article" date="2022" name="bioRxiv">
        <title>Genomics of Preaxostyla Flagellates Illuminates Evolutionary Transitions and the Path Towards Mitochondrial Loss.</title>
        <authorList>
            <person name="Novak L.V.F."/>
            <person name="Treitli S.C."/>
            <person name="Pyrih J."/>
            <person name="Halakuc P."/>
            <person name="Pipaliya S.V."/>
            <person name="Vacek V."/>
            <person name="Brzon O."/>
            <person name="Soukal P."/>
            <person name="Eme L."/>
            <person name="Dacks J.B."/>
            <person name="Karnkowska A."/>
            <person name="Elias M."/>
            <person name="Hampl V."/>
        </authorList>
    </citation>
    <scope>NUCLEOTIDE SEQUENCE [LARGE SCALE GENOMIC DNA]</scope>
    <source>
        <strain evidence="2">NAU3</strain>
        <tissue evidence="2">Gut</tissue>
    </source>
</reference>
<accession>A0ABQ9XFD5</accession>
<organism evidence="2 3">
    <name type="scientific">Blattamonas nauphoetae</name>
    <dbReference type="NCBI Taxonomy" id="2049346"/>
    <lineage>
        <taxon>Eukaryota</taxon>
        <taxon>Metamonada</taxon>
        <taxon>Preaxostyla</taxon>
        <taxon>Oxymonadida</taxon>
        <taxon>Blattamonas</taxon>
    </lineage>
</organism>
<feature type="compositionally biased region" description="Basic residues" evidence="1">
    <location>
        <begin position="357"/>
        <end position="368"/>
    </location>
</feature>
<feature type="compositionally biased region" description="Polar residues" evidence="1">
    <location>
        <begin position="9"/>
        <end position="18"/>
    </location>
</feature>
<feature type="compositionally biased region" description="Basic and acidic residues" evidence="1">
    <location>
        <begin position="213"/>
        <end position="223"/>
    </location>
</feature>
<gene>
    <name evidence="2" type="ORF">BLNAU_13916</name>
</gene>
<feature type="compositionally biased region" description="Polar residues" evidence="1">
    <location>
        <begin position="47"/>
        <end position="56"/>
    </location>
</feature>
<feature type="compositionally biased region" description="Basic and acidic residues" evidence="1">
    <location>
        <begin position="369"/>
        <end position="379"/>
    </location>
</feature>
<feature type="compositionally biased region" description="Basic residues" evidence="1">
    <location>
        <begin position="231"/>
        <end position="241"/>
    </location>
</feature>
<feature type="compositionally biased region" description="Low complexity" evidence="1">
    <location>
        <begin position="427"/>
        <end position="459"/>
    </location>
</feature>
<feature type="region of interest" description="Disordered" evidence="1">
    <location>
        <begin position="329"/>
        <end position="459"/>
    </location>
</feature>
<evidence type="ECO:0000313" key="2">
    <source>
        <dbReference type="EMBL" id="KAK2951178.1"/>
    </source>
</evidence>
<evidence type="ECO:0000256" key="1">
    <source>
        <dbReference type="SAM" id="MobiDB-lite"/>
    </source>
</evidence>
<protein>
    <submittedName>
        <fullName evidence="2">Uncharacterized protein</fullName>
    </submittedName>
</protein>
<dbReference type="Proteomes" id="UP001281761">
    <property type="component" value="Unassembled WGS sequence"/>
</dbReference>
<comment type="caution">
    <text evidence="2">The sequence shown here is derived from an EMBL/GenBank/DDBJ whole genome shotgun (WGS) entry which is preliminary data.</text>
</comment>
<dbReference type="EMBL" id="JARBJD010000123">
    <property type="protein sequence ID" value="KAK2951178.1"/>
    <property type="molecule type" value="Genomic_DNA"/>
</dbReference>
<proteinExistence type="predicted"/>
<feature type="compositionally biased region" description="Basic and acidic residues" evidence="1">
    <location>
        <begin position="329"/>
        <end position="356"/>
    </location>
</feature>
<name>A0ABQ9XFD5_9EUKA</name>
<feature type="compositionally biased region" description="Basic and acidic residues" evidence="1">
    <location>
        <begin position="69"/>
        <end position="78"/>
    </location>
</feature>
<feature type="region of interest" description="Disordered" evidence="1">
    <location>
        <begin position="193"/>
        <end position="258"/>
    </location>
</feature>
<keyword evidence="3" id="KW-1185">Reference proteome</keyword>
<feature type="compositionally biased region" description="Basic residues" evidence="1">
    <location>
        <begin position="203"/>
        <end position="212"/>
    </location>
</feature>
<sequence>MDTLPPIRTPSTSRTMNKSPRRAKGFSAPTSNREHSPKRSPRKLSPERQQNSNISPYQEKLPIPAFRHTSLETKRTDSIDDLPPNPYRDDRIVFMYGTPVRENEKNESAAAFRAFRFAQKREAGPKKSQTATTVTRFKTDKITPKDALPIIKQFDPSLGASPYCSDPRKIKSQNTDSHITTVQIPTSVITPFLSNTERQIADRRRRRRRHRSQPAERTPKESSHISSPQKSSRKHKQKSKKKESWELYTESDLNQTEQPRVTIQSKMYRQKEHLSDWRGKIREEVWSDCFARIEARLKAEEEQTQKMNSMLNKNQVMEETIKQRAQEALMHEKEQKLEKASRKRKTQTELRRADAKRWKKHRKRRERRQKHEDKGEKIKSNQKKQMPEPIKQERHPNKGIQPESSKQVAPQKPASTEHHQTDKNAQSSSDSSYYSYSYSDSSYGSSDSYYSTSESDSEK</sequence>
<feature type="region of interest" description="Disordered" evidence="1">
    <location>
        <begin position="1"/>
        <end position="85"/>
    </location>
</feature>